<dbReference type="EMBL" id="CAJVQA010009787">
    <property type="protein sequence ID" value="CAG8689911.1"/>
    <property type="molecule type" value="Genomic_DNA"/>
</dbReference>
<protein>
    <submittedName>
        <fullName evidence="1">19416_t:CDS:1</fullName>
    </submittedName>
</protein>
<evidence type="ECO:0000313" key="1">
    <source>
        <dbReference type="EMBL" id="CAG8689911.1"/>
    </source>
</evidence>
<reference evidence="1" key="1">
    <citation type="submission" date="2021-06" db="EMBL/GenBank/DDBJ databases">
        <authorList>
            <person name="Kallberg Y."/>
            <person name="Tangrot J."/>
            <person name="Rosling A."/>
        </authorList>
    </citation>
    <scope>NUCLEOTIDE SEQUENCE</scope>
    <source>
        <strain evidence="1">FL966</strain>
    </source>
</reference>
<keyword evidence="2" id="KW-1185">Reference proteome</keyword>
<comment type="caution">
    <text evidence="1">The sequence shown here is derived from an EMBL/GenBank/DDBJ whole genome shotgun (WGS) entry which is preliminary data.</text>
</comment>
<organism evidence="1 2">
    <name type="scientific">Cetraspora pellucida</name>
    <dbReference type="NCBI Taxonomy" id="1433469"/>
    <lineage>
        <taxon>Eukaryota</taxon>
        <taxon>Fungi</taxon>
        <taxon>Fungi incertae sedis</taxon>
        <taxon>Mucoromycota</taxon>
        <taxon>Glomeromycotina</taxon>
        <taxon>Glomeromycetes</taxon>
        <taxon>Diversisporales</taxon>
        <taxon>Gigasporaceae</taxon>
        <taxon>Cetraspora</taxon>
    </lineage>
</organism>
<dbReference type="Proteomes" id="UP000789759">
    <property type="component" value="Unassembled WGS sequence"/>
</dbReference>
<feature type="non-terminal residue" evidence="1">
    <location>
        <position position="1"/>
    </location>
</feature>
<dbReference type="AlphaFoldDB" id="A0A9N9HI52"/>
<name>A0A9N9HI52_9GLOM</name>
<evidence type="ECO:0000313" key="2">
    <source>
        <dbReference type="Proteomes" id="UP000789759"/>
    </source>
</evidence>
<accession>A0A9N9HI52</accession>
<sequence length="61" mass="6756">VGWHDSTITPSFGLSTFLLATSSSGKYFGSFLSCPLIWIDFSSRSLDSDEYLVLGSCDRKR</sequence>
<gene>
    <name evidence="1" type="ORF">CPELLU_LOCUS11238</name>
</gene>
<proteinExistence type="predicted"/>